<sequence length="204" mass="22489">MIGYASFIFCVVSLSCVQAQESAEPAVDPYLSLTAFEFLRRGNPFLLSPLSHLQWARPRNEIETNEIDTGDGDRVPVLQFRRYDAPLRRQWTPPGAPELEVVERKKREADKQETVLIGDKLYGLLHNTNLTSRLRKIRNKRTYCRKCYSKVSYVPVYVQPSYIGSGCNTCGGGGFGGGGFGGYAGGSFSSSSSQSSSSSFGYGK</sequence>
<feature type="chain" id="PRO_5045240263" evidence="1">
    <location>
        <begin position="20"/>
        <end position="204"/>
    </location>
</feature>
<gene>
    <name evidence="2" type="ORF">RUM44_006898</name>
</gene>
<name>A0ABR1AL43_POLSC</name>
<reference evidence="2 3" key="1">
    <citation type="submission" date="2023-09" db="EMBL/GenBank/DDBJ databases">
        <title>Genomes of two closely related lineages of the louse Polyplax serrata with different host specificities.</title>
        <authorList>
            <person name="Martinu J."/>
            <person name="Tarabai H."/>
            <person name="Stefka J."/>
            <person name="Hypsa V."/>
        </authorList>
    </citation>
    <scope>NUCLEOTIDE SEQUENCE [LARGE SCALE GENOMIC DNA]</scope>
    <source>
        <strain evidence="2">98ZLc_SE</strain>
    </source>
</reference>
<keyword evidence="3" id="KW-1185">Reference proteome</keyword>
<feature type="signal peptide" evidence="1">
    <location>
        <begin position="1"/>
        <end position="19"/>
    </location>
</feature>
<comment type="caution">
    <text evidence="2">The sequence shown here is derived from an EMBL/GenBank/DDBJ whole genome shotgun (WGS) entry which is preliminary data.</text>
</comment>
<dbReference type="Proteomes" id="UP001359485">
    <property type="component" value="Unassembled WGS sequence"/>
</dbReference>
<evidence type="ECO:0000256" key="1">
    <source>
        <dbReference type="SAM" id="SignalP"/>
    </source>
</evidence>
<organism evidence="2 3">
    <name type="scientific">Polyplax serrata</name>
    <name type="common">Common mouse louse</name>
    <dbReference type="NCBI Taxonomy" id="468196"/>
    <lineage>
        <taxon>Eukaryota</taxon>
        <taxon>Metazoa</taxon>
        <taxon>Ecdysozoa</taxon>
        <taxon>Arthropoda</taxon>
        <taxon>Hexapoda</taxon>
        <taxon>Insecta</taxon>
        <taxon>Pterygota</taxon>
        <taxon>Neoptera</taxon>
        <taxon>Paraneoptera</taxon>
        <taxon>Psocodea</taxon>
        <taxon>Troctomorpha</taxon>
        <taxon>Phthiraptera</taxon>
        <taxon>Anoplura</taxon>
        <taxon>Polyplacidae</taxon>
        <taxon>Polyplax</taxon>
    </lineage>
</organism>
<evidence type="ECO:0000313" key="2">
    <source>
        <dbReference type="EMBL" id="KAK6620496.1"/>
    </source>
</evidence>
<evidence type="ECO:0000313" key="3">
    <source>
        <dbReference type="Proteomes" id="UP001359485"/>
    </source>
</evidence>
<dbReference type="EMBL" id="JAWJWF010000048">
    <property type="protein sequence ID" value="KAK6620496.1"/>
    <property type="molecule type" value="Genomic_DNA"/>
</dbReference>
<proteinExistence type="predicted"/>
<accession>A0ABR1AL43</accession>
<protein>
    <submittedName>
        <fullName evidence="2">Uncharacterized protein</fullName>
    </submittedName>
</protein>
<keyword evidence="1" id="KW-0732">Signal</keyword>